<evidence type="ECO:0000313" key="3">
    <source>
        <dbReference type="Proteomes" id="UP001596989"/>
    </source>
</evidence>
<dbReference type="Proteomes" id="UP001596989">
    <property type="component" value="Unassembled WGS sequence"/>
</dbReference>
<dbReference type="InterPro" id="IPR056937">
    <property type="entry name" value="YqbQ/XkdQ"/>
</dbReference>
<comment type="caution">
    <text evidence="2">The sequence shown here is derived from an EMBL/GenBank/DDBJ whole genome shotgun (WGS) entry which is preliminary data.</text>
</comment>
<organism evidence="2 3">
    <name type="scientific">Paenibacillus chungangensis</name>
    <dbReference type="NCBI Taxonomy" id="696535"/>
    <lineage>
        <taxon>Bacteria</taxon>
        <taxon>Bacillati</taxon>
        <taxon>Bacillota</taxon>
        <taxon>Bacilli</taxon>
        <taxon>Bacillales</taxon>
        <taxon>Paenibacillaceae</taxon>
        <taxon>Paenibacillus</taxon>
    </lineage>
</organism>
<dbReference type="EMBL" id="JBHTJZ010000011">
    <property type="protein sequence ID" value="MFD0959799.1"/>
    <property type="molecule type" value="Genomic_DNA"/>
</dbReference>
<feature type="domain" description="YqbQ/XkdQ" evidence="1">
    <location>
        <begin position="23"/>
        <end position="320"/>
    </location>
</feature>
<proteinExistence type="predicted"/>
<evidence type="ECO:0000313" key="2">
    <source>
        <dbReference type="EMBL" id="MFD0959799.1"/>
    </source>
</evidence>
<protein>
    <recommendedName>
        <fullName evidence="1">YqbQ/XkdQ domain-containing protein</fullName>
    </recommendedName>
</protein>
<name>A0ABW3HQP7_9BACL</name>
<dbReference type="SUPFAM" id="SSF69279">
    <property type="entry name" value="Phage tail proteins"/>
    <property type="match status" value="1"/>
</dbReference>
<dbReference type="RefSeq" id="WP_377564061.1">
    <property type="nucleotide sequence ID" value="NZ_JBHTJZ010000011.1"/>
</dbReference>
<gene>
    <name evidence="2" type="ORF">ACFQ2I_10395</name>
</gene>
<accession>A0ABW3HQP7</accession>
<evidence type="ECO:0000259" key="1">
    <source>
        <dbReference type="Pfam" id="PF24032"/>
    </source>
</evidence>
<dbReference type="Pfam" id="PF24032">
    <property type="entry name" value="YQBQ"/>
    <property type="match status" value="1"/>
</dbReference>
<keyword evidence="3" id="KW-1185">Reference proteome</keyword>
<reference evidence="3" key="1">
    <citation type="journal article" date="2019" name="Int. J. Syst. Evol. Microbiol.">
        <title>The Global Catalogue of Microorganisms (GCM) 10K type strain sequencing project: providing services to taxonomists for standard genome sequencing and annotation.</title>
        <authorList>
            <consortium name="The Broad Institute Genomics Platform"/>
            <consortium name="The Broad Institute Genome Sequencing Center for Infectious Disease"/>
            <person name="Wu L."/>
            <person name="Ma J."/>
        </authorList>
    </citation>
    <scope>NUCLEOTIDE SEQUENCE [LARGE SCALE GENOMIC DNA]</scope>
    <source>
        <strain evidence="3">CCUG 59129</strain>
    </source>
</reference>
<sequence>MMQVLIDNRDGNVWDVSDIAGDMSWKTSRIGKAGSLDFTLLKGGLYESERYKYRNGDIVQVTKDGHPVFYGYIFSVDGGSGETVKLKAYDQIRYLMNTDTFVFQDRRASDMITLIAEKFRLRTGYIADTSYVIPQMAEDGKKLLDICDKALTLTLVHTGRNFMLYDDFGYLALRNVEDMLLDFYVGEESLLTDYSLSTSIDEDTYNRIVLYQDNKKSGKRELHVAEDSANKAQWGVLQLYQSVGEEMSVAAIRSRLDNLATLKNRETRKLKLNALGDIRVRAGSYIRVWLKEEGIHQPFLVDECTHKFDGALHTMTLELKVIP</sequence>